<sequence length="154" mass="18270">MFYLVERHFFTLHIVIAAFCKTKKKTCKTHCVLQKVLVENVNTTEEKIEQKQIKNKKKDILNKQERSIGIKLLICSFQDNFTEKKKKNYKIDNAICFPFFFSFFCLLFLLSNERANIYMNKMQTLSTCSFNIVQMLQMERLCPTVNPLPQYSQT</sequence>
<gene>
    <name evidence="2" type="ORF">RFI_15469</name>
</gene>
<feature type="transmembrane region" description="Helical" evidence="1">
    <location>
        <begin position="94"/>
        <end position="111"/>
    </location>
</feature>
<keyword evidence="3" id="KW-1185">Reference proteome</keyword>
<name>X6N6Q6_RETFI</name>
<comment type="caution">
    <text evidence="2">The sequence shown here is derived from an EMBL/GenBank/DDBJ whole genome shotgun (WGS) entry which is preliminary data.</text>
</comment>
<protein>
    <submittedName>
        <fullName evidence="2">Uncharacterized protein</fullName>
    </submittedName>
</protein>
<evidence type="ECO:0000313" key="2">
    <source>
        <dbReference type="EMBL" id="ETO21736.1"/>
    </source>
</evidence>
<dbReference type="EMBL" id="ASPP01011357">
    <property type="protein sequence ID" value="ETO21736.1"/>
    <property type="molecule type" value="Genomic_DNA"/>
</dbReference>
<accession>X6N6Q6</accession>
<evidence type="ECO:0000256" key="1">
    <source>
        <dbReference type="SAM" id="Phobius"/>
    </source>
</evidence>
<dbReference type="Proteomes" id="UP000023152">
    <property type="component" value="Unassembled WGS sequence"/>
</dbReference>
<keyword evidence="1" id="KW-0472">Membrane</keyword>
<keyword evidence="1" id="KW-0812">Transmembrane</keyword>
<keyword evidence="1" id="KW-1133">Transmembrane helix</keyword>
<dbReference type="AlphaFoldDB" id="X6N6Q6"/>
<evidence type="ECO:0000313" key="3">
    <source>
        <dbReference type="Proteomes" id="UP000023152"/>
    </source>
</evidence>
<organism evidence="2 3">
    <name type="scientific">Reticulomyxa filosa</name>
    <dbReference type="NCBI Taxonomy" id="46433"/>
    <lineage>
        <taxon>Eukaryota</taxon>
        <taxon>Sar</taxon>
        <taxon>Rhizaria</taxon>
        <taxon>Retaria</taxon>
        <taxon>Foraminifera</taxon>
        <taxon>Monothalamids</taxon>
        <taxon>Reticulomyxidae</taxon>
        <taxon>Reticulomyxa</taxon>
    </lineage>
</organism>
<proteinExistence type="predicted"/>
<reference evidence="2 3" key="1">
    <citation type="journal article" date="2013" name="Curr. Biol.">
        <title>The Genome of the Foraminiferan Reticulomyxa filosa.</title>
        <authorList>
            <person name="Glockner G."/>
            <person name="Hulsmann N."/>
            <person name="Schleicher M."/>
            <person name="Noegel A.A."/>
            <person name="Eichinger L."/>
            <person name="Gallinger C."/>
            <person name="Pawlowski J."/>
            <person name="Sierra R."/>
            <person name="Euteneuer U."/>
            <person name="Pillet L."/>
            <person name="Moustafa A."/>
            <person name="Platzer M."/>
            <person name="Groth M."/>
            <person name="Szafranski K."/>
            <person name="Schliwa M."/>
        </authorList>
    </citation>
    <scope>NUCLEOTIDE SEQUENCE [LARGE SCALE GENOMIC DNA]</scope>
</reference>